<name>A0A410QEH5_9FIRM</name>
<dbReference type="OrthoDB" id="2621346at2"/>
<dbReference type="EMBL" id="CP035282">
    <property type="protein sequence ID" value="QAT62376.1"/>
    <property type="molecule type" value="Genomic_DNA"/>
</dbReference>
<keyword evidence="2" id="KW-1185">Reference proteome</keyword>
<dbReference type="Proteomes" id="UP000287969">
    <property type="component" value="Chromosome"/>
</dbReference>
<dbReference type="KEGG" id="spoa:EQM13_12795"/>
<evidence type="ECO:0000313" key="2">
    <source>
        <dbReference type="Proteomes" id="UP000287969"/>
    </source>
</evidence>
<organism evidence="1 2">
    <name type="scientific">Acidilutibacter cellobiosedens</name>
    <dbReference type="NCBI Taxonomy" id="2507161"/>
    <lineage>
        <taxon>Bacteria</taxon>
        <taxon>Bacillati</taxon>
        <taxon>Bacillota</taxon>
        <taxon>Tissierellia</taxon>
        <taxon>Tissierellales</taxon>
        <taxon>Acidilutibacteraceae</taxon>
        <taxon>Acidilutibacter</taxon>
    </lineage>
</organism>
<protein>
    <submittedName>
        <fullName evidence="1">McbB family protein</fullName>
    </submittedName>
</protein>
<sequence length="283" mass="33718">MEVRKLTYKVIPFLITNYDDKSVVQNSENLVILKDKNMIDFLNWCDENAVYEIKREQVENFLKDRTSDGIKFMIDNNLIYLIKDKPVDYKDIVIYSNDDVFLDSMKFNAKGYDKKILYEKLAIDNTNVGNLKKGDLYIIFLNPFNFRYFSEIVGSFREQNILCRFAFYYNNKIYITNYYKREWYNPCPLCFFGNLEASLRGMSKAHNTVSFQTLLDLIYKKDAKFQVKNNFSNYDMMLLTETLLYSLEVKDMSNINGVYYIDIKNHSVYSDSAMYWELCDCYD</sequence>
<dbReference type="AlphaFoldDB" id="A0A410QEH5"/>
<evidence type="ECO:0000313" key="1">
    <source>
        <dbReference type="EMBL" id="QAT62376.1"/>
    </source>
</evidence>
<proteinExistence type="predicted"/>
<gene>
    <name evidence="1" type="ORF">EQM13_12795</name>
</gene>
<accession>A0A410QEH5</accession>
<dbReference type="NCBIfam" id="TIGR04424">
    <property type="entry name" value="metallo_McbB"/>
    <property type="match status" value="1"/>
</dbReference>
<dbReference type="InterPro" id="IPR030956">
    <property type="entry name" value="McbB"/>
</dbReference>
<reference evidence="2" key="1">
    <citation type="submission" date="2019-01" db="EMBL/GenBank/DDBJ databases">
        <title>Draft genomes of a novel of Sporanaerobacter strains.</title>
        <authorList>
            <person name="Ma S."/>
        </authorList>
    </citation>
    <scope>NUCLEOTIDE SEQUENCE [LARGE SCALE GENOMIC DNA]</scope>
    <source>
        <strain evidence="2">NJN-17</strain>
    </source>
</reference>